<protein>
    <submittedName>
        <fullName evidence="2">Uncharacterized protein</fullName>
    </submittedName>
</protein>
<proteinExistence type="predicted"/>
<feature type="region of interest" description="Disordered" evidence="1">
    <location>
        <begin position="1"/>
        <end position="55"/>
    </location>
</feature>
<reference evidence="2" key="1">
    <citation type="submission" date="2014-09" db="EMBL/GenBank/DDBJ databases">
        <authorList>
            <person name="Magalhaes I.L.F."/>
            <person name="Oliveira U."/>
            <person name="Santos F.R."/>
            <person name="Vidigal T.H.D.A."/>
            <person name="Brescovit A.D."/>
            <person name="Santos A.J."/>
        </authorList>
    </citation>
    <scope>NUCLEOTIDE SEQUENCE</scope>
    <source>
        <tissue evidence="2">Shoot tissue taken approximately 20 cm above the soil surface</tissue>
    </source>
</reference>
<dbReference type="EMBL" id="GBRH01179941">
    <property type="protein sequence ID" value="JAE17955.1"/>
    <property type="molecule type" value="Transcribed_RNA"/>
</dbReference>
<evidence type="ECO:0000313" key="2">
    <source>
        <dbReference type="EMBL" id="JAE17955.1"/>
    </source>
</evidence>
<evidence type="ECO:0000256" key="1">
    <source>
        <dbReference type="SAM" id="MobiDB-lite"/>
    </source>
</evidence>
<organism evidence="2">
    <name type="scientific">Arundo donax</name>
    <name type="common">Giant reed</name>
    <name type="synonym">Donax arundinaceus</name>
    <dbReference type="NCBI Taxonomy" id="35708"/>
    <lineage>
        <taxon>Eukaryota</taxon>
        <taxon>Viridiplantae</taxon>
        <taxon>Streptophyta</taxon>
        <taxon>Embryophyta</taxon>
        <taxon>Tracheophyta</taxon>
        <taxon>Spermatophyta</taxon>
        <taxon>Magnoliopsida</taxon>
        <taxon>Liliopsida</taxon>
        <taxon>Poales</taxon>
        <taxon>Poaceae</taxon>
        <taxon>PACMAD clade</taxon>
        <taxon>Arundinoideae</taxon>
        <taxon>Arundineae</taxon>
        <taxon>Arundo</taxon>
    </lineage>
</organism>
<name>A0A0A9FYP7_ARUDO</name>
<reference evidence="2" key="2">
    <citation type="journal article" date="2015" name="Data Brief">
        <title>Shoot transcriptome of the giant reed, Arundo donax.</title>
        <authorList>
            <person name="Barrero R.A."/>
            <person name="Guerrero F.D."/>
            <person name="Moolhuijzen P."/>
            <person name="Goolsby J.A."/>
            <person name="Tidwell J."/>
            <person name="Bellgard S.E."/>
            <person name="Bellgard M.I."/>
        </authorList>
    </citation>
    <scope>NUCLEOTIDE SEQUENCE</scope>
    <source>
        <tissue evidence="2">Shoot tissue taken approximately 20 cm above the soil surface</tissue>
    </source>
</reference>
<dbReference type="AlphaFoldDB" id="A0A0A9FYP7"/>
<sequence>MEGRERAAAQVPSRPGARGSRSGGERGRRSGRPRSRGPRSPDLHRGVRDMRLLRV</sequence>
<accession>A0A0A9FYP7</accession>
<feature type="compositionally biased region" description="Basic and acidic residues" evidence="1">
    <location>
        <begin position="39"/>
        <end position="55"/>
    </location>
</feature>